<comment type="caution">
    <text evidence="1">The sequence shown here is derived from an EMBL/GenBank/DDBJ whole genome shotgun (WGS) entry which is preliminary data.</text>
</comment>
<evidence type="ECO:0000313" key="1">
    <source>
        <dbReference type="EMBL" id="EEP68877.1"/>
    </source>
</evidence>
<proteinExistence type="predicted"/>
<dbReference type="EMBL" id="ACJW02000002">
    <property type="protein sequence ID" value="EEP68877.1"/>
    <property type="molecule type" value="Genomic_DNA"/>
</dbReference>
<dbReference type="STRING" id="629741.GCWU000324_00786"/>
<protein>
    <submittedName>
        <fullName evidence="1">Uncharacterized protein</fullName>
    </submittedName>
</protein>
<dbReference type="AlphaFoldDB" id="C4GF72"/>
<accession>C4GF72</accession>
<dbReference type="HOGENOM" id="CLU_1935221_0_0_4"/>
<sequence length="130" mass="12866">MGDGDVAGINHIDAVYFAKVAFGRAVEVVAGVSDGEVFDFELVLRVDNDACSRADIEFVAVAAVDAVVGVALAGVEADGGGFAAVFAAFGVHAFAKQGGYAVVAAVECDGGGDVDVSFQIKGGFFAAGGG</sequence>
<evidence type="ECO:0000313" key="2">
    <source>
        <dbReference type="Proteomes" id="UP000003009"/>
    </source>
</evidence>
<gene>
    <name evidence="1" type="ORF">GCWU000324_00786</name>
</gene>
<organism evidence="1 2">
    <name type="scientific">Kingella oralis ATCC 51147</name>
    <dbReference type="NCBI Taxonomy" id="629741"/>
    <lineage>
        <taxon>Bacteria</taxon>
        <taxon>Pseudomonadati</taxon>
        <taxon>Pseudomonadota</taxon>
        <taxon>Betaproteobacteria</taxon>
        <taxon>Neisseriales</taxon>
        <taxon>Neisseriaceae</taxon>
        <taxon>Kingella</taxon>
    </lineage>
</organism>
<keyword evidence="2" id="KW-1185">Reference proteome</keyword>
<name>C4GF72_9NEIS</name>
<dbReference type="Proteomes" id="UP000003009">
    <property type="component" value="Unassembled WGS sequence"/>
</dbReference>
<reference evidence="1" key="1">
    <citation type="submission" date="2009-04" db="EMBL/GenBank/DDBJ databases">
        <authorList>
            <person name="Weinstock G."/>
            <person name="Sodergren E."/>
            <person name="Clifton S."/>
            <person name="Fulton L."/>
            <person name="Fulton B."/>
            <person name="Courtney L."/>
            <person name="Fronick C."/>
            <person name="Harrison M."/>
            <person name="Strong C."/>
            <person name="Farmer C."/>
            <person name="Delahaunty K."/>
            <person name="Markovic C."/>
            <person name="Hall O."/>
            <person name="Minx P."/>
            <person name="Tomlinson C."/>
            <person name="Mitreva M."/>
            <person name="Nelson J."/>
            <person name="Hou S."/>
            <person name="Wollam A."/>
            <person name="Pepin K.H."/>
            <person name="Johnson M."/>
            <person name="Bhonagiri V."/>
            <person name="Nash W.E."/>
            <person name="Warren W."/>
            <person name="Chinwalla A."/>
            <person name="Mardis E.R."/>
            <person name="Wilson R.K."/>
        </authorList>
    </citation>
    <scope>NUCLEOTIDE SEQUENCE [LARGE SCALE GENOMIC DNA]</scope>
    <source>
        <strain evidence="1">ATCC 51147</strain>
    </source>
</reference>